<dbReference type="GO" id="GO:0005737">
    <property type="term" value="C:cytoplasm"/>
    <property type="evidence" value="ECO:0007669"/>
    <property type="project" value="TreeGrafter"/>
</dbReference>
<dbReference type="PANTHER" id="PTHR22603:SF66">
    <property type="entry name" value="ETHANOLAMINE KINASE"/>
    <property type="match status" value="1"/>
</dbReference>
<dbReference type="CDD" id="cd05151">
    <property type="entry name" value="ChoK-like"/>
    <property type="match status" value="1"/>
</dbReference>
<organism evidence="1 2">
    <name type="scientific">Nonomuraea endophytica</name>
    <dbReference type="NCBI Taxonomy" id="714136"/>
    <lineage>
        <taxon>Bacteria</taxon>
        <taxon>Bacillati</taxon>
        <taxon>Actinomycetota</taxon>
        <taxon>Actinomycetes</taxon>
        <taxon>Streptosporangiales</taxon>
        <taxon>Streptosporangiaceae</taxon>
        <taxon>Nonomuraea</taxon>
    </lineage>
</organism>
<name>A0A7W8A2K7_9ACTN</name>
<keyword evidence="1" id="KW-0808">Transferase</keyword>
<keyword evidence="2" id="KW-1185">Reference proteome</keyword>
<evidence type="ECO:0000313" key="2">
    <source>
        <dbReference type="Proteomes" id="UP000568380"/>
    </source>
</evidence>
<proteinExistence type="predicted"/>
<dbReference type="Pfam" id="PF01633">
    <property type="entry name" value="Choline_kinase"/>
    <property type="match status" value="1"/>
</dbReference>
<dbReference type="EMBL" id="JACHIN010000003">
    <property type="protein sequence ID" value="MBB5077268.1"/>
    <property type="molecule type" value="Genomic_DNA"/>
</dbReference>
<dbReference type="Proteomes" id="UP000568380">
    <property type="component" value="Unassembled WGS sequence"/>
</dbReference>
<dbReference type="Gene3D" id="3.90.1200.10">
    <property type="match status" value="1"/>
</dbReference>
<protein>
    <submittedName>
        <fullName evidence="1">Thiamine kinase-like enzyme</fullName>
    </submittedName>
</protein>
<comment type="caution">
    <text evidence="1">The sequence shown here is derived from an EMBL/GenBank/DDBJ whole genome shotgun (WGS) entry which is preliminary data.</text>
</comment>
<gene>
    <name evidence="1" type="ORF">HNR40_002741</name>
</gene>
<dbReference type="RefSeq" id="WP_184960957.1">
    <property type="nucleotide sequence ID" value="NZ_JACHIN010000003.1"/>
</dbReference>
<dbReference type="GO" id="GO:0006646">
    <property type="term" value="P:phosphatidylethanolamine biosynthetic process"/>
    <property type="evidence" value="ECO:0007669"/>
    <property type="project" value="TreeGrafter"/>
</dbReference>
<keyword evidence="1" id="KW-0418">Kinase</keyword>
<dbReference type="GO" id="GO:0004305">
    <property type="term" value="F:ethanolamine kinase activity"/>
    <property type="evidence" value="ECO:0007669"/>
    <property type="project" value="TreeGrafter"/>
</dbReference>
<evidence type="ECO:0000313" key="1">
    <source>
        <dbReference type="EMBL" id="MBB5077268.1"/>
    </source>
</evidence>
<dbReference type="PANTHER" id="PTHR22603">
    <property type="entry name" value="CHOLINE/ETHANOALAMINE KINASE"/>
    <property type="match status" value="1"/>
</dbReference>
<accession>A0A7W8A2K7</accession>
<dbReference type="Gene3D" id="3.30.200.20">
    <property type="entry name" value="Phosphorylase Kinase, domain 1"/>
    <property type="match status" value="1"/>
</dbReference>
<reference evidence="1 2" key="1">
    <citation type="submission" date="2020-08" db="EMBL/GenBank/DDBJ databases">
        <title>Genomic Encyclopedia of Type Strains, Phase IV (KMG-IV): sequencing the most valuable type-strain genomes for metagenomic binning, comparative biology and taxonomic classification.</title>
        <authorList>
            <person name="Goeker M."/>
        </authorList>
    </citation>
    <scope>NUCLEOTIDE SEQUENCE [LARGE SCALE GENOMIC DNA]</scope>
    <source>
        <strain evidence="1 2">DSM 45385</strain>
    </source>
</reference>
<dbReference type="InterPro" id="IPR011009">
    <property type="entry name" value="Kinase-like_dom_sf"/>
</dbReference>
<dbReference type="SUPFAM" id="SSF56112">
    <property type="entry name" value="Protein kinase-like (PK-like)"/>
    <property type="match status" value="1"/>
</dbReference>
<dbReference type="AlphaFoldDB" id="A0A7W8A2K7"/>
<sequence length="299" mass="33573">MDEVLDRIPLLAGLPRTVEELPGGLTNRNYKVSVPGAAYVVRVPASEGGLLGIDRDAEHANSIAAERAGVGAPVHAYLRELGVLVVGYLPGRTFTEADLRDSANLPRVAEACQRLHTGPRFSRDFDMFEIQKGYLKIVQSRNFRLPAKYRDFEPQVGQIREALKVQDEGTVPCNNDLLPGNFIDDGERLWLIDYEYSGNNDACFELGNIWSESDLSLEQLEELVTAYYGRRLRNRIARARLLGLMSKYGWTLWAAIQDGANESIDFDFWSWGMEKYERAMAEFTGPALPVLLDEATRPD</sequence>